<keyword evidence="9 19" id="KW-0863">Zinc-finger</keyword>
<keyword evidence="23" id="KW-1185">Reference proteome</keyword>
<dbReference type="FunFam" id="3.90.1600.10:FF:000006">
    <property type="entry name" value="DNA polymerase epsilon catalytic subunit"/>
    <property type="match status" value="1"/>
</dbReference>
<dbReference type="Pfam" id="PF23250">
    <property type="entry name" value="zf_DPOE_2"/>
    <property type="match status" value="1"/>
</dbReference>
<dbReference type="Gene3D" id="3.30.342.10">
    <property type="entry name" value="DNA Polymerase, chain B, domain 1"/>
    <property type="match status" value="1"/>
</dbReference>
<dbReference type="InterPro" id="IPR054475">
    <property type="entry name" value="Znf-DPOE"/>
</dbReference>
<accession>A0AA38H7X9</accession>
<dbReference type="Gene3D" id="3.30.420.10">
    <property type="entry name" value="Ribonuclease H-like superfamily/Ribonuclease H"/>
    <property type="match status" value="1"/>
</dbReference>
<keyword evidence="14 19" id="KW-0238">DNA-binding</keyword>
<evidence type="ECO:0000256" key="19">
    <source>
        <dbReference type="RuleBase" id="RU365029"/>
    </source>
</evidence>
<evidence type="ECO:0000256" key="17">
    <source>
        <dbReference type="ARBA" id="ARBA00057054"/>
    </source>
</evidence>
<dbReference type="GO" id="GO:0008622">
    <property type="term" value="C:epsilon DNA polymerase complex"/>
    <property type="evidence" value="ECO:0007669"/>
    <property type="project" value="InterPro"/>
</dbReference>
<dbReference type="InterPro" id="IPR029703">
    <property type="entry name" value="POL2"/>
</dbReference>
<dbReference type="Proteomes" id="UP001164286">
    <property type="component" value="Unassembled WGS sequence"/>
</dbReference>
<evidence type="ECO:0000256" key="16">
    <source>
        <dbReference type="ARBA" id="ARBA00049244"/>
    </source>
</evidence>
<evidence type="ECO:0000256" key="5">
    <source>
        <dbReference type="ARBA" id="ARBA00022679"/>
    </source>
</evidence>
<feature type="region of interest" description="Disordered" evidence="20">
    <location>
        <begin position="1"/>
        <end position="59"/>
    </location>
</feature>
<evidence type="ECO:0000259" key="21">
    <source>
        <dbReference type="SMART" id="SM01159"/>
    </source>
</evidence>
<evidence type="ECO:0000256" key="7">
    <source>
        <dbReference type="ARBA" id="ARBA00022705"/>
    </source>
</evidence>
<evidence type="ECO:0000256" key="6">
    <source>
        <dbReference type="ARBA" id="ARBA00022695"/>
    </source>
</evidence>
<gene>
    <name evidence="22" type="ORF">MKK02DRAFT_24583</name>
</gene>
<dbReference type="InterPro" id="IPR012337">
    <property type="entry name" value="RNaseH-like_sf"/>
</dbReference>
<comment type="subunit">
    <text evidence="18">Heterotetramer. Consists of 4 subunits: POL2, DPB2, DPB3 and DPB4.</text>
</comment>
<dbReference type="GO" id="GO:0006297">
    <property type="term" value="P:nucleotide-excision repair, DNA gap filling"/>
    <property type="evidence" value="ECO:0007669"/>
    <property type="project" value="TreeGrafter"/>
</dbReference>
<dbReference type="Pfam" id="PF08490">
    <property type="entry name" value="DUF1744"/>
    <property type="match status" value="1"/>
</dbReference>
<protein>
    <recommendedName>
        <fullName evidence="19">DNA polymerase epsilon catalytic subunit</fullName>
        <ecNumber evidence="19">2.7.7.7</ecNumber>
    </recommendedName>
</protein>
<evidence type="ECO:0000256" key="1">
    <source>
        <dbReference type="ARBA" id="ARBA00001966"/>
    </source>
</evidence>
<dbReference type="GeneID" id="77726110"/>
<sequence>MSTRGSFRGGRGRGGPSNRGGGSNTRFTGKKSSFRKDAGQKFGIDSRSDKPGVSREDDGTAAMERFEEVKAADEVDGKMGFDRFESALANGEERTGWLVNMHQPSRTRLTVQTLLPSPNCQTGQQAVDFYFIEDNGSSFKATIPYEPYFYLTVRAGTETIVEEWAVKKFEGVLNRVEREKKWDLSLPNHLLSAPPIFLKLFFHNTADLQSVRRELLPLAKANSAKFTAVDAYADIIGAEAARNGHGDEEMEGQAWGAEADGRKRRDKEPAECIIDVREYDIAYYLRVAIDLDVRVGLWYNVKSHQGVTSLSRITTIVKRAEPVVMAYDIEVTKPPLKFPDQQTDQIMMISYMIDGQGYLITNREIVSEDIEDFEYTPTAEYQGDFTVFNEPDEPAVIRRWFEHIREAKPTVIATYNGDSFDFPFVDVRAKIHGISMYEEIGFRPDNENEYKARATMHMDCFRWVKRDSYLPQGSQGLKAVTTAKLGYNPIELDPELMTPYAIEQPQVLAAYSVSDAVATYYLYMKYVHPFIFSLCNIIPLNPDEVLRKGSGTLCETLLMVEAYKAHIIMPNRHEDAHGNTYEGHLLHGETYVGGHVEALEAGVFRSDIPTHFNVEPAAIQQLLDDLDSALQFSLVEEGKIGLDEVANYDEVKDQIAQALELMRDNPKRLDPPLIYHLDVAAMYPNIMLSNRLQPDSVKDEAACAVCDYNRPDKECDRRMEWAWRGEYFPAKRDEVNMVRFALEQELFPPLWPNGPKRRYVDLKADEQTSLMEKRLGDYSRKVYKKTHDTKIVNKTAIICQRENSFYIDTVRAFRDRRYEYKGLHKTWKKNLDKAHEEGGSLPEVDEAKKMIVLYDSLQLAHKCILNSFYGYVMRKAARWYSMEMAGITCLTGAAIIQMARQLVERIGRPLELDTDGIWCMLPGVFPEDFSFKLKNGKQFGISYPCTMLNHLVHRQFTNEQYHELVDKDTGTYSVKKENSIFFELDGPYKAMILPSSKEEDKLLKKRYAVYNPDGSLAELKGFEVKRRGELQLIKIFQSQIFDKFLLGTTIEACYAEVAKVADQWLDILGSKAASLNDDELVDLIAENRSMSKTLAEYGTQKSTSISTARRLAEFLGEQMVKDKGLSCRFIISTKPNGAPVTERAIPVAIFTAEPAVKQQYLRKWLKDNSLVDFDLRTILDWNYYTERLGSVIQKIITIPAALQKVANPVPRIRHPDWLFKRVAAKEDKFQQHKLTDMFARMRAAGAEDMEDVGKRLNARKLAVVKRKKPKEVIREVAPDPLVDYSGYLRVKRKEWKAQRIERARVRKQGGPRQDGSISSMLQTRSLNLTARQWDIIQIASTSRPGEYRLWLSIDGTFQSVRLRVPREFYLNFKTLPPSDTFSDMYEATSIVRNLPRDQPVHNLFRLIVDESLFVEGESHFSSLINNPNVDGAFELQVPLMVRALLSLGTSCALKSAAAGGLNRGLDKGFDLTDLERPGSSVLRHKYLDDGAGLRYHLLFHAVIASRHLIGLFSPGGKAKVYVVDNARNRQQLPSPARWYADRVAAARGGVFGYTDELDVSVNYYPTEGGAMRQLAKDLSAIKRGLNVIALTSPFEHSYYQVKASIFSEFPFITYKMFKEEEASLMWLLQTSRRMVQQWLKLSGWLREQIDTAAHFDVPLGNLGNDSPIFLADIDFARRLKAQDMVLWWSAAPKPDLGGSEEDANSTEEPIPPQISVKGCYSSVVLEMDVKQLALDAVLQSALVNEMEGSGAGSMAFDTASHNLDEYVKGTANTSVMLGDAVLSTQTFGVLKAMLRTWFLDDVRLTAKGDSGNPAGLLLDHFWRWVRSSSSNMFEPALHRFLHGLMRKTFLQLLAELKRLGTTIVYADYQRIFLLTSKPDAGSAVAFGKYLITAANSQELFRHLKIGITHYWNYLAWMDVANFGGFRVTPEEASRRDGHRVKIPVSMDFNIVSFLPAPLQPVFEHNVGNFIYHLYKAKLGSDNGRTPLRPIYNLNIDTPGDIAASVSDPTKDQERAEAEKSITSTLTRKVLEDVSAVKKTQSAALLDADLAESFYFPDLPGARPDRHNPTLELVKAITEVFSLAKDYSVEVGILKRNLLDLLGVREFSPEAAWRNPCESIVVPMVICQRCSAIRDVDLCRDPDRLPRVDSETLELLPPPRKSWCCIACDTEYDRFLIERPLIDMVSRLVTSFQTQDVICTKCGQSKDDNLAPTCGCGGSYRTSLNRGEGKTKLKMIKSVAEYHDLPMIKDYVTQTLERW</sequence>
<dbReference type="PANTHER" id="PTHR10670:SF0">
    <property type="entry name" value="DNA POLYMERASE EPSILON CATALYTIC SUBUNIT A"/>
    <property type="match status" value="1"/>
</dbReference>
<evidence type="ECO:0000256" key="13">
    <source>
        <dbReference type="ARBA" id="ARBA00023014"/>
    </source>
</evidence>
<dbReference type="InterPro" id="IPR055191">
    <property type="entry name" value="POL2_thumb"/>
</dbReference>
<dbReference type="FunFam" id="1.10.287.690:FF:000005">
    <property type="entry name" value="DNA polymerase epsilon catalytic subunit"/>
    <property type="match status" value="1"/>
</dbReference>
<evidence type="ECO:0000256" key="8">
    <source>
        <dbReference type="ARBA" id="ARBA00022723"/>
    </source>
</evidence>
<keyword evidence="15 19" id="KW-0539">Nucleus</keyword>
<keyword evidence="4 19" id="KW-0004">4Fe-4S</keyword>
<dbReference type="GO" id="GO:0051539">
    <property type="term" value="F:4 iron, 4 sulfur cluster binding"/>
    <property type="evidence" value="ECO:0007669"/>
    <property type="project" value="UniProtKB-KW"/>
</dbReference>
<dbReference type="Pfam" id="PF22634">
    <property type="entry name" value="POL2_thumb"/>
    <property type="match status" value="1"/>
</dbReference>
<proteinExistence type="inferred from homology"/>
<feature type="compositionally biased region" description="Basic and acidic residues" evidence="20">
    <location>
        <begin position="34"/>
        <end position="59"/>
    </location>
</feature>
<keyword evidence="6 19" id="KW-0548">Nucleotidyltransferase</keyword>
<dbReference type="FunFam" id="3.30.420.10:FF:000010">
    <property type="entry name" value="DNA polymerase epsilon catalytic subunit"/>
    <property type="match status" value="1"/>
</dbReference>
<evidence type="ECO:0000256" key="11">
    <source>
        <dbReference type="ARBA" id="ARBA00022932"/>
    </source>
</evidence>
<comment type="caution">
    <text evidence="22">The sequence shown here is derived from an EMBL/GenBank/DDBJ whole genome shotgun (WGS) entry which is preliminary data.</text>
</comment>
<dbReference type="Gene3D" id="3.90.1600.10">
    <property type="entry name" value="Palm domain of DNA polymerase"/>
    <property type="match status" value="1"/>
</dbReference>
<comment type="catalytic activity">
    <reaction evidence="16 19">
        <text>DNA(n) + a 2'-deoxyribonucleoside 5'-triphosphate = DNA(n+1) + diphosphate</text>
        <dbReference type="Rhea" id="RHEA:22508"/>
        <dbReference type="Rhea" id="RHEA-COMP:17339"/>
        <dbReference type="Rhea" id="RHEA-COMP:17340"/>
        <dbReference type="ChEBI" id="CHEBI:33019"/>
        <dbReference type="ChEBI" id="CHEBI:61560"/>
        <dbReference type="ChEBI" id="CHEBI:173112"/>
        <dbReference type="EC" id="2.7.7.7"/>
    </reaction>
</comment>
<dbReference type="Pfam" id="PF03104">
    <property type="entry name" value="DNA_pol_B_exo1"/>
    <property type="match status" value="1"/>
</dbReference>
<comment type="subcellular location">
    <subcellularLocation>
        <location evidence="2 19">Nucleus</location>
    </subcellularLocation>
</comment>
<evidence type="ECO:0000256" key="12">
    <source>
        <dbReference type="ARBA" id="ARBA00023004"/>
    </source>
</evidence>
<dbReference type="RefSeq" id="XP_052945620.1">
    <property type="nucleotide sequence ID" value="XM_053086909.1"/>
</dbReference>
<dbReference type="SMART" id="SM01159">
    <property type="entry name" value="DUF1744"/>
    <property type="match status" value="1"/>
</dbReference>
<dbReference type="Gene3D" id="1.10.132.60">
    <property type="entry name" value="DNA polymerase family B, C-terminal domain"/>
    <property type="match status" value="1"/>
</dbReference>
<evidence type="ECO:0000256" key="2">
    <source>
        <dbReference type="ARBA" id="ARBA00004123"/>
    </source>
</evidence>
<evidence type="ECO:0000313" key="23">
    <source>
        <dbReference type="Proteomes" id="UP001164286"/>
    </source>
</evidence>
<comment type="similarity">
    <text evidence="3 19">Belongs to the DNA polymerase type-B family.</text>
</comment>
<evidence type="ECO:0000313" key="22">
    <source>
        <dbReference type="EMBL" id="KAI9635843.1"/>
    </source>
</evidence>
<dbReference type="SMART" id="SM00486">
    <property type="entry name" value="POLBc"/>
    <property type="match status" value="1"/>
</dbReference>
<dbReference type="GO" id="GO:0003887">
    <property type="term" value="F:DNA-directed DNA polymerase activity"/>
    <property type="evidence" value="ECO:0007669"/>
    <property type="project" value="UniProtKB-KW"/>
</dbReference>
<keyword evidence="11 19" id="KW-0239">DNA-directed DNA polymerase</keyword>
<dbReference type="GO" id="GO:0008310">
    <property type="term" value="F:single-stranded DNA 3'-5' DNA exonuclease activity"/>
    <property type="evidence" value="ECO:0007669"/>
    <property type="project" value="TreeGrafter"/>
</dbReference>
<evidence type="ECO:0000256" key="15">
    <source>
        <dbReference type="ARBA" id="ARBA00023242"/>
    </source>
</evidence>
<dbReference type="InterPro" id="IPR042087">
    <property type="entry name" value="DNA_pol_B_thumb"/>
</dbReference>
<dbReference type="GO" id="GO:0006287">
    <property type="term" value="P:base-excision repair, gap-filling"/>
    <property type="evidence" value="ECO:0007669"/>
    <property type="project" value="TreeGrafter"/>
</dbReference>
<keyword evidence="13 19" id="KW-0411">Iron-sulfur</keyword>
<dbReference type="CDD" id="cd05779">
    <property type="entry name" value="DNA_polB_epsilon_exo"/>
    <property type="match status" value="1"/>
</dbReference>
<dbReference type="GO" id="GO:0006272">
    <property type="term" value="P:leading strand elongation"/>
    <property type="evidence" value="ECO:0007669"/>
    <property type="project" value="TreeGrafter"/>
</dbReference>
<evidence type="ECO:0000256" key="10">
    <source>
        <dbReference type="ARBA" id="ARBA00022833"/>
    </source>
</evidence>
<evidence type="ECO:0000256" key="4">
    <source>
        <dbReference type="ARBA" id="ARBA00022485"/>
    </source>
</evidence>
<evidence type="ECO:0000256" key="20">
    <source>
        <dbReference type="SAM" id="MobiDB-lite"/>
    </source>
</evidence>
<dbReference type="InterPro" id="IPR006172">
    <property type="entry name" value="DNA-dir_DNA_pol_B"/>
</dbReference>
<evidence type="ECO:0000256" key="14">
    <source>
        <dbReference type="ARBA" id="ARBA00023125"/>
    </source>
</evidence>
<dbReference type="GO" id="GO:0000278">
    <property type="term" value="P:mitotic cell cycle"/>
    <property type="evidence" value="ECO:0007669"/>
    <property type="project" value="TreeGrafter"/>
</dbReference>
<dbReference type="GO" id="GO:0000166">
    <property type="term" value="F:nucleotide binding"/>
    <property type="evidence" value="ECO:0007669"/>
    <property type="project" value="InterPro"/>
</dbReference>
<feature type="domain" description="DNA polymerase epsilon catalytic subunit A C-terminal" evidence="21">
    <location>
        <begin position="1534"/>
        <end position="1925"/>
    </location>
</feature>
<dbReference type="Pfam" id="PF22912">
    <property type="entry name" value="zf-DPOE"/>
    <property type="match status" value="1"/>
</dbReference>
<dbReference type="FunFam" id="1.10.132.60:FF:000002">
    <property type="entry name" value="DNA polymerase epsilon catalytic subunit"/>
    <property type="match status" value="1"/>
</dbReference>
<keyword evidence="8 19" id="KW-0479">Metal-binding</keyword>
<dbReference type="GO" id="GO:0003677">
    <property type="term" value="F:DNA binding"/>
    <property type="evidence" value="ECO:0007669"/>
    <property type="project" value="UniProtKB-KW"/>
</dbReference>
<evidence type="ECO:0000256" key="3">
    <source>
        <dbReference type="ARBA" id="ARBA00005755"/>
    </source>
</evidence>
<dbReference type="InterPro" id="IPR013697">
    <property type="entry name" value="DNA_pol_e_suA_C"/>
</dbReference>
<name>A0AA38H7X9_9TREE</name>
<keyword evidence="5 19" id="KW-0808">Transferase</keyword>
<dbReference type="EC" id="2.7.7.7" evidence="19"/>
<keyword evidence="7 19" id="KW-0235">DNA replication</keyword>
<dbReference type="GO" id="GO:0008270">
    <property type="term" value="F:zinc ion binding"/>
    <property type="evidence" value="ECO:0007669"/>
    <property type="project" value="UniProtKB-KW"/>
</dbReference>
<dbReference type="InterPro" id="IPR036397">
    <property type="entry name" value="RNaseH_sf"/>
</dbReference>
<comment type="function">
    <text evidence="17 19">DNA polymerase II participates in chromosomal DNA replication.</text>
</comment>
<reference evidence="22" key="1">
    <citation type="journal article" date="2022" name="G3 (Bethesda)">
        <title>High quality genome of the basidiomycete yeast Dioszegia hungarica PDD-24b-2 isolated from cloud water.</title>
        <authorList>
            <person name="Jarrige D."/>
            <person name="Haridas S."/>
            <person name="Bleykasten-Grosshans C."/>
            <person name="Joly M."/>
            <person name="Nadalig T."/>
            <person name="Sancelme M."/>
            <person name="Vuilleumier S."/>
            <person name="Grigoriev I.V."/>
            <person name="Amato P."/>
            <person name="Bringel F."/>
        </authorList>
    </citation>
    <scope>NUCLEOTIDE SEQUENCE</scope>
    <source>
        <strain evidence="22">PDD-24b-2</strain>
    </source>
</reference>
<dbReference type="InterPro" id="IPR006133">
    <property type="entry name" value="DNA-dir_DNA_pol_B_exonuc"/>
</dbReference>
<keyword evidence="10 19" id="KW-0862">Zinc</keyword>
<dbReference type="InterPro" id="IPR043502">
    <property type="entry name" value="DNA/RNA_pol_sf"/>
</dbReference>
<dbReference type="SUPFAM" id="SSF56672">
    <property type="entry name" value="DNA/RNA polymerases"/>
    <property type="match status" value="1"/>
</dbReference>
<evidence type="ECO:0000256" key="18">
    <source>
        <dbReference type="ARBA" id="ARBA00065544"/>
    </source>
</evidence>
<feature type="compositionally biased region" description="Gly residues" evidence="20">
    <location>
        <begin position="7"/>
        <end position="23"/>
    </location>
</feature>
<keyword evidence="12 19" id="KW-0408">Iron</keyword>
<dbReference type="PANTHER" id="PTHR10670">
    <property type="entry name" value="DNA POLYMERASE EPSILON CATALYTIC SUBUNIT A"/>
    <property type="match status" value="1"/>
</dbReference>
<dbReference type="CDD" id="cd05535">
    <property type="entry name" value="POLBc_epsilon"/>
    <property type="match status" value="1"/>
</dbReference>
<dbReference type="InterPro" id="IPR023211">
    <property type="entry name" value="DNA_pol_palm_dom_sf"/>
</dbReference>
<dbReference type="SUPFAM" id="SSF53098">
    <property type="entry name" value="Ribonuclease H-like"/>
    <property type="match status" value="1"/>
</dbReference>
<evidence type="ECO:0000256" key="9">
    <source>
        <dbReference type="ARBA" id="ARBA00022771"/>
    </source>
</evidence>
<organism evidence="22 23">
    <name type="scientific">Dioszegia hungarica</name>
    <dbReference type="NCBI Taxonomy" id="4972"/>
    <lineage>
        <taxon>Eukaryota</taxon>
        <taxon>Fungi</taxon>
        <taxon>Dikarya</taxon>
        <taxon>Basidiomycota</taxon>
        <taxon>Agaricomycotina</taxon>
        <taxon>Tremellomycetes</taxon>
        <taxon>Tremellales</taxon>
        <taxon>Bulleribasidiaceae</taxon>
        <taxon>Dioszegia</taxon>
    </lineage>
</organism>
<dbReference type="GO" id="GO:0045004">
    <property type="term" value="P:DNA replication proofreading"/>
    <property type="evidence" value="ECO:0007669"/>
    <property type="project" value="TreeGrafter"/>
</dbReference>
<dbReference type="EMBL" id="JAKWFO010000005">
    <property type="protein sequence ID" value="KAI9635843.1"/>
    <property type="molecule type" value="Genomic_DNA"/>
</dbReference>
<comment type="cofactor">
    <cofactor evidence="1 19">
        <name>[4Fe-4S] cluster</name>
        <dbReference type="ChEBI" id="CHEBI:49883"/>
    </cofactor>
</comment>